<protein>
    <submittedName>
        <fullName evidence="1">Uncharacterized protein</fullName>
    </submittedName>
</protein>
<accession>A0ABR0AMA3</accession>
<comment type="caution">
    <text evidence="1">The sequence shown here is derived from an EMBL/GenBank/DDBJ whole genome shotgun (WGS) entry which is preliminary data.</text>
</comment>
<proteinExistence type="predicted"/>
<dbReference type="EMBL" id="JAOYFB010000038">
    <property type="protein sequence ID" value="KAK4026241.1"/>
    <property type="molecule type" value="Genomic_DNA"/>
</dbReference>
<reference evidence="1 2" key="1">
    <citation type="journal article" date="2023" name="Nucleic Acids Res.">
        <title>The hologenome of Daphnia magna reveals possible DNA methylation and microbiome-mediated evolution of the host genome.</title>
        <authorList>
            <person name="Chaturvedi A."/>
            <person name="Li X."/>
            <person name="Dhandapani V."/>
            <person name="Marshall H."/>
            <person name="Kissane S."/>
            <person name="Cuenca-Cambronero M."/>
            <person name="Asole G."/>
            <person name="Calvet F."/>
            <person name="Ruiz-Romero M."/>
            <person name="Marangio P."/>
            <person name="Guigo R."/>
            <person name="Rago D."/>
            <person name="Mirbahai L."/>
            <person name="Eastwood N."/>
            <person name="Colbourne J.K."/>
            <person name="Zhou J."/>
            <person name="Mallon E."/>
            <person name="Orsini L."/>
        </authorList>
    </citation>
    <scope>NUCLEOTIDE SEQUENCE [LARGE SCALE GENOMIC DNA]</scope>
    <source>
        <strain evidence="1">LRV0_1</strain>
    </source>
</reference>
<evidence type="ECO:0000313" key="2">
    <source>
        <dbReference type="Proteomes" id="UP001234178"/>
    </source>
</evidence>
<organism evidence="1 2">
    <name type="scientific">Daphnia magna</name>
    <dbReference type="NCBI Taxonomy" id="35525"/>
    <lineage>
        <taxon>Eukaryota</taxon>
        <taxon>Metazoa</taxon>
        <taxon>Ecdysozoa</taxon>
        <taxon>Arthropoda</taxon>
        <taxon>Crustacea</taxon>
        <taxon>Branchiopoda</taxon>
        <taxon>Diplostraca</taxon>
        <taxon>Cladocera</taxon>
        <taxon>Anomopoda</taxon>
        <taxon>Daphniidae</taxon>
        <taxon>Daphnia</taxon>
    </lineage>
</organism>
<gene>
    <name evidence="1" type="ORF">OUZ56_015255</name>
</gene>
<keyword evidence="2" id="KW-1185">Reference proteome</keyword>
<sequence>MSGSEKFDEFKIWGLIFVFWNINKAAFFHQEKSFAMNLRMKTLIKWNAQPFEIGSSLDWPNKLSSNYFVLNYHPEIRKSYSNIERKSGSYRLEMCHCIEEEQRVVDELFSNNDDSARQSLDR</sequence>
<dbReference type="Proteomes" id="UP001234178">
    <property type="component" value="Unassembled WGS sequence"/>
</dbReference>
<name>A0ABR0AMA3_9CRUS</name>
<evidence type="ECO:0000313" key="1">
    <source>
        <dbReference type="EMBL" id="KAK4026241.1"/>
    </source>
</evidence>